<keyword evidence="7" id="KW-0256">Endoplasmic reticulum</keyword>
<dbReference type="CDD" id="cd02981">
    <property type="entry name" value="PDI_b_family"/>
    <property type="match status" value="1"/>
</dbReference>
<dbReference type="GO" id="GO:0005788">
    <property type="term" value="C:endoplasmic reticulum lumen"/>
    <property type="evidence" value="ECO:0007669"/>
    <property type="project" value="UniProtKB-SubCell"/>
</dbReference>
<dbReference type="Gene3D" id="3.40.30.10">
    <property type="entry name" value="Glutaredoxin"/>
    <property type="match status" value="4"/>
</dbReference>
<dbReference type="GO" id="GO:0006457">
    <property type="term" value="P:protein folding"/>
    <property type="evidence" value="ECO:0007669"/>
    <property type="project" value="TreeGrafter"/>
</dbReference>
<comment type="similarity">
    <text evidence="3 12">Belongs to the protein disulfide isomerase family.</text>
</comment>
<sequence>LEVVMFGLVLVLGVLVSLHTAYGDDVSKVIVLTESNFDETISSHKYVLVKFYAPWCGHCQRLEPEYNKASMLLDEENSEIKLAKVDATKETSLASKYEVRGYPTLKLFREGTPIEFDGERSAEGIISWLKRKTGPAVLTVQSAEEYEEIVEKNKFLVVGITDNTESEEWKVFHIVASNSDEVYIRPTAQSILDKLNYKGGVVVVIVRKFDDPVVVYEGKMTVDELTKFIKTEKVPLVTEFNEESAVVVFSSDIKRHIIVFMRKSDDVYQPYMDVLRQVGAEFRGRAHVVHIDVDDENHERILSFFGIKKEECPTYRVIELDDSVVKFKPEVVEFTFESMKAFTNDAIDKKIKPYLQSDDVPDNWDAEPVKVLVGKNFDSVARDPSKAVFVEFYAPWCGHCKQLKSLWDQLGETYKDHPEVIIAKMDATTNELENIKIGSFPTIKLFPKNSDDVIDYNGDRTVDAFKKFIQEKGRITMPAEEIVKEEL</sequence>
<evidence type="ECO:0000256" key="6">
    <source>
        <dbReference type="ARBA" id="ARBA00022737"/>
    </source>
</evidence>
<dbReference type="WBParaSite" id="TTAC_0000775501-mRNA-1">
    <property type="protein sequence ID" value="TTAC_0000775501-mRNA-1"/>
    <property type="gene ID" value="TTAC_0000775501"/>
</dbReference>
<dbReference type="InterPro" id="IPR013766">
    <property type="entry name" value="Thioredoxin_domain"/>
</dbReference>
<dbReference type="EC" id="5.3.4.1" evidence="4 13"/>
<dbReference type="PRINTS" id="PR00421">
    <property type="entry name" value="THIOREDOXIN"/>
</dbReference>
<evidence type="ECO:0000256" key="9">
    <source>
        <dbReference type="ARBA" id="ARBA00023235"/>
    </source>
</evidence>
<dbReference type="SUPFAM" id="SSF52833">
    <property type="entry name" value="Thioredoxin-like"/>
    <property type="match status" value="4"/>
</dbReference>
<dbReference type="NCBIfam" id="TIGR01130">
    <property type="entry name" value="ER_PDI_fam"/>
    <property type="match status" value="1"/>
</dbReference>
<evidence type="ECO:0000256" key="7">
    <source>
        <dbReference type="ARBA" id="ARBA00022824"/>
    </source>
</evidence>
<evidence type="ECO:0000256" key="8">
    <source>
        <dbReference type="ARBA" id="ARBA00023157"/>
    </source>
</evidence>
<keyword evidence="10 11" id="KW-0676">Redox-active center</keyword>
<feature type="domain" description="Thioredoxin" evidence="14">
    <location>
        <begin position="349"/>
        <end position="474"/>
    </location>
</feature>
<feature type="chain" id="PRO_5007355863" description="Protein disulfide-isomerase" evidence="13">
    <location>
        <begin position="24"/>
        <end position="487"/>
    </location>
</feature>
<feature type="signal peptide" evidence="13">
    <location>
        <begin position="1"/>
        <end position="23"/>
    </location>
</feature>
<dbReference type="InterPro" id="IPR017937">
    <property type="entry name" value="Thioredoxin_CS"/>
</dbReference>
<dbReference type="PROSITE" id="PS00194">
    <property type="entry name" value="THIOREDOXIN_1"/>
    <property type="match status" value="2"/>
</dbReference>
<feature type="domain" description="Thioredoxin" evidence="14">
    <location>
        <begin position="10"/>
        <end position="134"/>
    </location>
</feature>
<evidence type="ECO:0000256" key="12">
    <source>
        <dbReference type="RuleBase" id="RU004208"/>
    </source>
</evidence>
<evidence type="ECO:0000256" key="2">
    <source>
        <dbReference type="ARBA" id="ARBA00004319"/>
    </source>
</evidence>
<dbReference type="FunFam" id="3.40.30.10:FF:000027">
    <property type="entry name" value="protein disulfide-isomerase A2"/>
    <property type="match status" value="1"/>
</dbReference>
<evidence type="ECO:0000256" key="11">
    <source>
        <dbReference type="PIRSR" id="PIRSR605792-51"/>
    </source>
</evidence>
<dbReference type="InterPro" id="IPR036249">
    <property type="entry name" value="Thioredoxin-like_sf"/>
</dbReference>
<proteinExistence type="inferred from homology"/>
<keyword evidence="8 11" id="KW-1015">Disulfide bond</keyword>
<dbReference type="FunFam" id="3.40.30.10:FF:000023">
    <property type="entry name" value="Protein disulfide-isomerase"/>
    <property type="match status" value="1"/>
</dbReference>
<feature type="disulfide bond" description="Redox-active" evidence="11">
    <location>
        <begin position="397"/>
        <end position="400"/>
    </location>
</feature>
<evidence type="ECO:0000256" key="10">
    <source>
        <dbReference type="ARBA" id="ARBA00023284"/>
    </source>
</evidence>
<keyword evidence="5 13" id="KW-0732">Signal</keyword>
<dbReference type="NCBIfam" id="TIGR01126">
    <property type="entry name" value="pdi_dom"/>
    <property type="match status" value="1"/>
</dbReference>
<dbReference type="PROSITE" id="PS51352">
    <property type="entry name" value="THIOREDOXIN_2"/>
    <property type="match status" value="2"/>
</dbReference>
<evidence type="ECO:0000256" key="13">
    <source>
        <dbReference type="RuleBase" id="RU361130"/>
    </source>
</evidence>
<dbReference type="PANTHER" id="PTHR18929:SF240">
    <property type="entry name" value="PROTEIN DISULFIDE-ISOMERASE"/>
    <property type="match status" value="1"/>
</dbReference>
<dbReference type="CDD" id="cd02961">
    <property type="entry name" value="PDI_a_family"/>
    <property type="match status" value="1"/>
</dbReference>
<comment type="catalytic activity">
    <reaction evidence="1 13">
        <text>Catalyzes the rearrangement of -S-S- bonds in proteins.</text>
        <dbReference type="EC" id="5.3.4.1"/>
    </reaction>
</comment>
<dbReference type="Pfam" id="PF13848">
    <property type="entry name" value="Thioredoxin_6"/>
    <property type="match status" value="1"/>
</dbReference>
<evidence type="ECO:0000256" key="5">
    <source>
        <dbReference type="ARBA" id="ARBA00022729"/>
    </source>
</evidence>
<dbReference type="STRING" id="6205.A0A0R3X354"/>
<dbReference type="GO" id="GO:0003756">
    <property type="term" value="F:protein disulfide isomerase activity"/>
    <property type="evidence" value="ECO:0007669"/>
    <property type="project" value="UniProtKB-EC"/>
</dbReference>
<dbReference type="CDD" id="cd02995">
    <property type="entry name" value="PDI_a_PDI_a'_C"/>
    <property type="match status" value="1"/>
</dbReference>
<evidence type="ECO:0000313" key="15">
    <source>
        <dbReference type="WBParaSite" id="TTAC_0000775501-mRNA-1"/>
    </source>
</evidence>
<keyword evidence="6" id="KW-0677">Repeat</keyword>
<reference evidence="15" key="1">
    <citation type="submission" date="2016-04" db="UniProtKB">
        <authorList>
            <consortium name="WormBaseParasite"/>
        </authorList>
    </citation>
    <scope>IDENTIFICATION</scope>
</reference>
<dbReference type="AlphaFoldDB" id="A0A0R3X354"/>
<evidence type="ECO:0000259" key="14">
    <source>
        <dbReference type="PROSITE" id="PS51352"/>
    </source>
</evidence>
<evidence type="ECO:0000256" key="1">
    <source>
        <dbReference type="ARBA" id="ARBA00001182"/>
    </source>
</evidence>
<dbReference type="GO" id="GO:0034976">
    <property type="term" value="P:response to endoplasmic reticulum stress"/>
    <property type="evidence" value="ECO:0007669"/>
    <property type="project" value="TreeGrafter"/>
</dbReference>
<evidence type="ECO:0000256" key="3">
    <source>
        <dbReference type="ARBA" id="ARBA00006347"/>
    </source>
</evidence>
<dbReference type="InterPro" id="IPR005788">
    <property type="entry name" value="PDI_thioredoxin-like_dom"/>
</dbReference>
<dbReference type="CDD" id="cd02982">
    <property type="entry name" value="PDI_b'_family"/>
    <property type="match status" value="1"/>
</dbReference>
<accession>A0A0R3X354</accession>
<feature type="disulfide bond" description="Redox-active" evidence="11">
    <location>
        <begin position="56"/>
        <end position="59"/>
    </location>
</feature>
<name>A0A0R3X354_HYDTA</name>
<dbReference type="PANTHER" id="PTHR18929">
    <property type="entry name" value="PROTEIN DISULFIDE ISOMERASE"/>
    <property type="match status" value="1"/>
</dbReference>
<dbReference type="InterPro" id="IPR005792">
    <property type="entry name" value="Prot_disulphide_isomerase"/>
</dbReference>
<organism evidence="15">
    <name type="scientific">Hydatigena taeniaeformis</name>
    <name type="common">Feline tapeworm</name>
    <name type="synonym">Taenia taeniaeformis</name>
    <dbReference type="NCBI Taxonomy" id="6205"/>
    <lineage>
        <taxon>Eukaryota</taxon>
        <taxon>Metazoa</taxon>
        <taxon>Spiralia</taxon>
        <taxon>Lophotrochozoa</taxon>
        <taxon>Platyhelminthes</taxon>
        <taxon>Cestoda</taxon>
        <taxon>Eucestoda</taxon>
        <taxon>Cyclophyllidea</taxon>
        <taxon>Taeniidae</taxon>
        <taxon>Hydatigera</taxon>
    </lineage>
</organism>
<keyword evidence="9 13" id="KW-0413">Isomerase</keyword>
<evidence type="ECO:0000256" key="4">
    <source>
        <dbReference type="ARBA" id="ARBA00012723"/>
    </source>
</evidence>
<protein>
    <recommendedName>
        <fullName evidence="4 13">Protein disulfide-isomerase</fullName>
        <ecNumber evidence="4 13">5.3.4.1</ecNumber>
    </recommendedName>
</protein>
<comment type="subcellular location">
    <subcellularLocation>
        <location evidence="2">Endoplasmic reticulum lumen</location>
    </subcellularLocation>
</comment>
<dbReference type="Pfam" id="PF00085">
    <property type="entry name" value="Thioredoxin"/>
    <property type="match status" value="2"/>
</dbReference>